<keyword evidence="2" id="KW-0802">TPR repeat</keyword>
<keyword evidence="4" id="KW-1133">Transmembrane helix</keyword>
<dbReference type="PANTHER" id="PTHR11242:SF17">
    <property type="match status" value="1"/>
</dbReference>
<evidence type="ECO:0000256" key="4">
    <source>
        <dbReference type="SAM" id="Phobius"/>
    </source>
</evidence>
<sequence length="425" mass="48095">MKISERLKEEGNKLYTSGQWSDAVDKYEEACTLIHYCYSTDPGWRKNNRGIDDDVIVFVDDTGSTEEEAAQQRRHRLTCALNIAACKQKLEKYDEVIVACNVCLELDPRNVKALYRRAEARIRPSKATAYDHDLAITDLARAQEADPQNQEIKKLLSRLRAERKVQRSKDAETFTGMFDRGQVYRKEDEENLDTVRGLVPKQNEADMSAIQERIEGISDDDPLEKRCADAELLRDMYMRNGKEEEARELNEKIEQAKQAIRQQRNPEPAQQQKVDWNAPTPEMIEDAKKYGLDLTDPAIIEELKRMEKDGIPPEGSDDAPGASSAGGLGFGAFVDHPSKMPDGPPVPWMSYLVLFAAVFGAWRLVHAGLLRWAVLLAYRRTAGAVSALSSRGPEEPGAEEERSGVFATAWRMLFARDREEDDEEL</sequence>
<evidence type="ECO:0000313" key="6">
    <source>
        <dbReference type="Proteomes" id="UP001189429"/>
    </source>
</evidence>
<feature type="region of interest" description="Disordered" evidence="3">
    <location>
        <begin position="257"/>
        <end position="279"/>
    </location>
</feature>
<keyword evidence="6" id="KW-1185">Reference proteome</keyword>
<evidence type="ECO:0000256" key="1">
    <source>
        <dbReference type="ARBA" id="ARBA00022737"/>
    </source>
</evidence>
<dbReference type="InterPro" id="IPR019734">
    <property type="entry name" value="TPR_rpt"/>
</dbReference>
<organism evidence="5 6">
    <name type="scientific">Prorocentrum cordatum</name>
    <dbReference type="NCBI Taxonomy" id="2364126"/>
    <lineage>
        <taxon>Eukaryota</taxon>
        <taxon>Sar</taxon>
        <taxon>Alveolata</taxon>
        <taxon>Dinophyceae</taxon>
        <taxon>Prorocentrales</taxon>
        <taxon>Prorocentraceae</taxon>
        <taxon>Prorocentrum</taxon>
    </lineage>
</organism>
<dbReference type="InterPro" id="IPR039663">
    <property type="entry name" value="AIP/AIPL1/TTC9"/>
</dbReference>
<evidence type="ECO:0000256" key="3">
    <source>
        <dbReference type="SAM" id="MobiDB-lite"/>
    </source>
</evidence>
<keyword evidence="1" id="KW-0677">Repeat</keyword>
<evidence type="ECO:0000256" key="2">
    <source>
        <dbReference type="ARBA" id="ARBA00022803"/>
    </source>
</evidence>
<dbReference type="SMART" id="SM00028">
    <property type="entry name" value="TPR"/>
    <property type="match status" value="3"/>
</dbReference>
<evidence type="ECO:0000313" key="5">
    <source>
        <dbReference type="EMBL" id="CAK0877108.1"/>
    </source>
</evidence>
<evidence type="ECO:0008006" key="7">
    <source>
        <dbReference type="Google" id="ProtNLM"/>
    </source>
</evidence>
<keyword evidence="4" id="KW-0812">Transmembrane</keyword>
<accession>A0ABN9VUI3</accession>
<feature type="region of interest" description="Disordered" evidence="3">
    <location>
        <begin position="308"/>
        <end position="328"/>
    </location>
</feature>
<keyword evidence="4" id="KW-0472">Membrane</keyword>
<dbReference type="PANTHER" id="PTHR11242">
    <property type="entry name" value="ARYL HYDROCARBON RECEPTOR INTERACTING PROTEIN RELATED"/>
    <property type="match status" value="1"/>
</dbReference>
<reference evidence="5" key="1">
    <citation type="submission" date="2023-10" db="EMBL/GenBank/DDBJ databases">
        <authorList>
            <person name="Chen Y."/>
            <person name="Shah S."/>
            <person name="Dougan E. K."/>
            <person name="Thang M."/>
            <person name="Chan C."/>
        </authorList>
    </citation>
    <scope>NUCLEOTIDE SEQUENCE [LARGE SCALE GENOMIC DNA]</scope>
</reference>
<gene>
    <name evidence="5" type="ORF">PCOR1329_LOCUS61253</name>
</gene>
<dbReference type="InterPro" id="IPR011990">
    <property type="entry name" value="TPR-like_helical_dom_sf"/>
</dbReference>
<feature type="compositionally biased region" description="Polar residues" evidence="3">
    <location>
        <begin position="260"/>
        <end position="274"/>
    </location>
</feature>
<protein>
    <recommendedName>
        <fullName evidence="7">Peptidylprolyl isomerase</fullName>
    </recommendedName>
</protein>
<proteinExistence type="predicted"/>
<name>A0ABN9VUI3_9DINO</name>
<dbReference type="SUPFAM" id="SSF48452">
    <property type="entry name" value="TPR-like"/>
    <property type="match status" value="1"/>
</dbReference>
<dbReference type="EMBL" id="CAUYUJ010017704">
    <property type="protein sequence ID" value="CAK0877108.1"/>
    <property type="molecule type" value="Genomic_DNA"/>
</dbReference>
<dbReference type="Gene3D" id="1.25.40.10">
    <property type="entry name" value="Tetratricopeptide repeat domain"/>
    <property type="match status" value="1"/>
</dbReference>
<dbReference type="Proteomes" id="UP001189429">
    <property type="component" value="Unassembled WGS sequence"/>
</dbReference>
<feature type="transmembrane region" description="Helical" evidence="4">
    <location>
        <begin position="348"/>
        <end position="370"/>
    </location>
</feature>
<comment type="caution">
    <text evidence="5">The sequence shown here is derived from an EMBL/GenBank/DDBJ whole genome shotgun (WGS) entry which is preliminary data.</text>
</comment>